<dbReference type="InterPro" id="IPR011990">
    <property type="entry name" value="TPR-like_helical_dom_sf"/>
</dbReference>
<sequence length="333" mass="37746">MAKQIGEILEEIQALAKKNKFKEIIKILSDLAYVSGQRNLPIKCRRNTRKTREGSSQCSPCAYITICSSMCANQSIVYDLNMIKSPYSDKWMYESYPDKYGDKRGSMCPFSLFLMYSYYPYLVGSTYTAIDRFHTLLDHLEKQLSEAPHQEQVTVSRIICVGLLVADILLSEQKLLDALDVLLRLRRGYGKEDHATNAMLAVVYRQMGDIANAQKHIEIAIETDSPYTIIYRAIHCALNGDFDGANSLFNTYNEENEGQETSRVSTSFEQMLVNNMTVALFYVNRISAAKAALDSCKNVCKNARVFRGIMQNNAMLKALTVDLDSKYVDEDPM</sequence>
<organism evidence="1 2">
    <name type="scientific">Babesia caballi</name>
    <dbReference type="NCBI Taxonomy" id="5871"/>
    <lineage>
        <taxon>Eukaryota</taxon>
        <taxon>Sar</taxon>
        <taxon>Alveolata</taxon>
        <taxon>Apicomplexa</taxon>
        <taxon>Aconoidasida</taxon>
        <taxon>Piroplasmida</taxon>
        <taxon>Babesiidae</taxon>
        <taxon>Babesia</taxon>
    </lineage>
</organism>
<dbReference type="Proteomes" id="UP001497744">
    <property type="component" value="Unassembled WGS sequence"/>
</dbReference>
<protein>
    <submittedName>
        <fullName evidence="1">Trafficking protein particle complex subunit 12, putative</fullName>
    </submittedName>
</protein>
<accession>A0AAV4M039</accession>
<dbReference type="Gene3D" id="1.25.40.10">
    <property type="entry name" value="Tetratricopeptide repeat domain"/>
    <property type="match status" value="1"/>
</dbReference>
<dbReference type="GO" id="GO:0005794">
    <property type="term" value="C:Golgi apparatus"/>
    <property type="evidence" value="ECO:0007669"/>
    <property type="project" value="TreeGrafter"/>
</dbReference>
<dbReference type="AlphaFoldDB" id="A0AAV4M039"/>
<dbReference type="PANTHER" id="PTHR21581">
    <property type="entry name" value="D-ALANYL-D-ALANINE CARBOXYPEPTIDASE"/>
    <property type="match status" value="1"/>
</dbReference>
<keyword evidence="2" id="KW-1185">Reference proteome</keyword>
<dbReference type="GeneID" id="94197317"/>
<dbReference type="PANTHER" id="PTHR21581:SF6">
    <property type="entry name" value="TRAFFICKING PROTEIN PARTICLE COMPLEX SUBUNIT 12"/>
    <property type="match status" value="1"/>
</dbReference>
<name>A0AAV4M039_BABCB</name>
<dbReference type="EMBL" id="BPLF01000005">
    <property type="protein sequence ID" value="GIX65836.1"/>
    <property type="molecule type" value="Genomic_DNA"/>
</dbReference>
<comment type="caution">
    <text evidence="1">The sequence shown here is derived from an EMBL/GenBank/DDBJ whole genome shotgun (WGS) entry which is preliminary data.</text>
</comment>
<evidence type="ECO:0000313" key="1">
    <source>
        <dbReference type="EMBL" id="GIX65836.1"/>
    </source>
</evidence>
<gene>
    <name evidence="1" type="ORF">BcabD6B2_52710</name>
</gene>
<reference evidence="1 2" key="1">
    <citation type="submission" date="2021-06" db="EMBL/GenBank/DDBJ databases">
        <title>Genome sequence of Babesia caballi.</title>
        <authorList>
            <person name="Yamagishi J."/>
            <person name="Kidaka T."/>
            <person name="Ochi A."/>
        </authorList>
    </citation>
    <scope>NUCLEOTIDE SEQUENCE [LARGE SCALE GENOMIC DNA]</scope>
    <source>
        <strain evidence="1">USDA-D6B2</strain>
    </source>
</reference>
<evidence type="ECO:0000313" key="2">
    <source>
        <dbReference type="Proteomes" id="UP001497744"/>
    </source>
</evidence>
<dbReference type="RefSeq" id="XP_067717905.1">
    <property type="nucleotide sequence ID" value="XM_067861804.1"/>
</dbReference>
<dbReference type="GO" id="GO:0030008">
    <property type="term" value="C:TRAPP complex"/>
    <property type="evidence" value="ECO:0007669"/>
    <property type="project" value="TreeGrafter"/>
</dbReference>
<dbReference type="SUPFAM" id="SSF48452">
    <property type="entry name" value="TPR-like"/>
    <property type="match status" value="1"/>
</dbReference>
<proteinExistence type="predicted"/>